<dbReference type="InterPro" id="IPR059124">
    <property type="entry name" value="Kelch_HCF"/>
</dbReference>
<dbReference type="PANTHER" id="PTHR46003">
    <property type="entry name" value="HOST CELL FACTOR"/>
    <property type="match status" value="1"/>
</dbReference>
<dbReference type="Gene3D" id="6.10.250.2590">
    <property type="match status" value="1"/>
</dbReference>
<proteinExistence type="predicted"/>
<reference evidence="3" key="1">
    <citation type="submission" date="2023-05" db="EMBL/GenBank/DDBJ databases">
        <authorList>
            <person name="Stuckert A."/>
        </authorList>
    </citation>
    <scope>NUCLEOTIDE SEQUENCE</scope>
</reference>
<dbReference type="EMBL" id="CATNWA010007334">
    <property type="protein sequence ID" value="CAI9553811.1"/>
    <property type="molecule type" value="Genomic_DNA"/>
</dbReference>
<dbReference type="InterPro" id="IPR043536">
    <property type="entry name" value="HCF1/2"/>
</dbReference>
<dbReference type="Pfam" id="PF13854">
    <property type="entry name" value="Kelch_HCF"/>
    <property type="match status" value="1"/>
</dbReference>
<feature type="non-terminal residue" evidence="3">
    <location>
        <position position="456"/>
    </location>
</feature>
<keyword evidence="1" id="KW-0677">Repeat</keyword>
<protein>
    <recommendedName>
        <fullName evidence="2">Host cell factor Kelch-repeats domain-containing protein</fullName>
    </recommendedName>
</protein>
<dbReference type="InterPro" id="IPR015915">
    <property type="entry name" value="Kelch-typ_b-propeller"/>
</dbReference>
<accession>A0ABN9C1C7</accession>
<dbReference type="SUPFAM" id="SSF117281">
    <property type="entry name" value="Kelch motif"/>
    <property type="match status" value="1"/>
</dbReference>
<keyword evidence="4" id="KW-1185">Reference proteome</keyword>
<name>A0ABN9C1C7_9NEOB</name>
<dbReference type="Proteomes" id="UP001162483">
    <property type="component" value="Unassembled WGS sequence"/>
</dbReference>
<sequence length="456" mass="48948">MVEYGKYSNDLYELQASRWEWKRLKAKAPKNGPPPCPRLGHSFSLVGSKCYLFGGLANDSEDPKNNIPRYLNDLYILELRPGSGVVAWDIPITYGILPPPRESHTAVVYTDKDSKKSRLVIYGGMSGCRLGDLWILDIDSLTWSKPSLNGVAPLPRSLHSATTISNKMYVFGGWVPLVMDDVKVATHEKEWKCTNTLACLNLDSMAWEHIVMDTLEDNIPRARAGHCAVAINTRLYIWSGRDGYRKAWNNQVCCKDLWYLETEKPPAPARVQLVRANTNSLEVSWGSVSTADSYLLQLQKYDIPAAAAAMSPANPVPSVPVNPPKSPAPAAAAPIVQPIAHAGITLVPQAASLPPTTATIQVLPSIPGSPIAVSAVQRPQTVPAVLKVQAPQSTVSSPLVTVRPAMQIGKSPVTVTSLPPGVRMVVPAQSAQGTAIGSSQPMSGMAALAAAAAATQ</sequence>
<dbReference type="PANTHER" id="PTHR46003:SF3">
    <property type="entry name" value="HOST CELL FACTOR 1"/>
    <property type="match status" value="1"/>
</dbReference>
<feature type="domain" description="Host cell factor Kelch-repeats" evidence="2">
    <location>
        <begin position="1"/>
        <end position="261"/>
    </location>
</feature>
<evidence type="ECO:0000259" key="2">
    <source>
        <dbReference type="Pfam" id="PF13854"/>
    </source>
</evidence>
<evidence type="ECO:0000313" key="4">
    <source>
        <dbReference type="Proteomes" id="UP001162483"/>
    </source>
</evidence>
<gene>
    <name evidence="3" type="ORF">SPARVUS_LOCUS4102062</name>
</gene>
<organism evidence="3 4">
    <name type="scientific">Staurois parvus</name>
    <dbReference type="NCBI Taxonomy" id="386267"/>
    <lineage>
        <taxon>Eukaryota</taxon>
        <taxon>Metazoa</taxon>
        <taxon>Chordata</taxon>
        <taxon>Craniata</taxon>
        <taxon>Vertebrata</taxon>
        <taxon>Euteleostomi</taxon>
        <taxon>Amphibia</taxon>
        <taxon>Batrachia</taxon>
        <taxon>Anura</taxon>
        <taxon>Neobatrachia</taxon>
        <taxon>Ranoidea</taxon>
        <taxon>Ranidae</taxon>
        <taxon>Staurois</taxon>
    </lineage>
</organism>
<evidence type="ECO:0000313" key="3">
    <source>
        <dbReference type="EMBL" id="CAI9553811.1"/>
    </source>
</evidence>
<comment type="caution">
    <text evidence="3">The sequence shown here is derived from an EMBL/GenBank/DDBJ whole genome shotgun (WGS) entry which is preliminary data.</text>
</comment>
<evidence type="ECO:0000256" key="1">
    <source>
        <dbReference type="ARBA" id="ARBA00022737"/>
    </source>
</evidence>
<dbReference type="Gene3D" id="2.120.10.80">
    <property type="entry name" value="Kelch-type beta propeller"/>
    <property type="match status" value="1"/>
</dbReference>